<name>A0A8J3VDU4_9ACTN</name>
<accession>A0A8J3VDU4</accession>
<gene>
    <name evidence="2" type="ORF">Rhe02_19310</name>
</gene>
<sequence>MPTEAEFLVARDAFRAAAETARRPVTPMLAAFGPQVLVGGLLTAETSELLSGHSGQMRSLADRWDRLADECAWRARVCAAAYAARAAYAAAFGAYESDHDSWEADRDRAAANEEAFTRSEPHPPQRPPSPPPWVRWP</sequence>
<dbReference type="AlphaFoldDB" id="A0A8J3VDU4"/>
<feature type="region of interest" description="Disordered" evidence="1">
    <location>
        <begin position="102"/>
        <end position="137"/>
    </location>
</feature>
<reference evidence="2" key="1">
    <citation type="submission" date="2021-01" db="EMBL/GenBank/DDBJ databases">
        <title>Whole genome shotgun sequence of Rhizocola hellebori NBRC 109834.</title>
        <authorList>
            <person name="Komaki H."/>
            <person name="Tamura T."/>
        </authorList>
    </citation>
    <scope>NUCLEOTIDE SEQUENCE</scope>
    <source>
        <strain evidence="2">NBRC 109834</strain>
    </source>
</reference>
<evidence type="ECO:0000313" key="3">
    <source>
        <dbReference type="Proteomes" id="UP000612899"/>
    </source>
</evidence>
<protein>
    <submittedName>
        <fullName evidence="2">Uncharacterized protein</fullName>
    </submittedName>
</protein>
<organism evidence="2 3">
    <name type="scientific">Rhizocola hellebori</name>
    <dbReference type="NCBI Taxonomy" id="1392758"/>
    <lineage>
        <taxon>Bacteria</taxon>
        <taxon>Bacillati</taxon>
        <taxon>Actinomycetota</taxon>
        <taxon>Actinomycetes</taxon>
        <taxon>Micromonosporales</taxon>
        <taxon>Micromonosporaceae</taxon>
        <taxon>Rhizocola</taxon>
    </lineage>
</organism>
<dbReference type="EMBL" id="BONY01000009">
    <property type="protein sequence ID" value="GIH03864.1"/>
    <property type="molecule type" value="Genomic_DNA"/>
</dbReference>
<proteinExistence type="predicted"/>
<feature type="compositionally biased region" description="Basic and acidic residues" evidence="1">
    <location>
        <begin position="102"/>
        <end position="123"/>
    </location>
</feature>
<evidence type="ECO:0000313" key="2">
    <source>
        <dbReference type="EMBL" id="GIH03864.1"/>
    </source>
</evidence>
<dbReference type="RefSeq" id="WP_203907757.1">
    <property type="nucleotide sequence ID" value="NZ_BONY01000009.1"/>
</dbReference>
<feature type="compositionally biased region" description="Pro residues" evidence="1">
    <location>
        <begin position="124"/>
        <end position="137"/>
    </location>
</feature>
<evidence type="ECO:0000256" key="1">
    <source>
        <dbReference type="SAM" id="MobiDB-lite"/>
    </source>
</evidence>
<comment type="caution">
    <text evidence="2">The sequence shown here is derived from an EMBL/GenBank/DDBJ whole genome shotgun (WGS) entry which is preliminary data.</text>
</comment>
<dbReference type="Proteomes" id="UP000612899">
    <property type="component" value="Unassembled WGS sequence"/>
</dbReference>
<keyword evidence="3" id="KW-1185">Reference proteome</keyword>